<sequence length="220" mass="25243">MDLLSNLANCVEDDIDEVTRKCERCLRARCVCDFLPESALSTNYTKNMKIIVLQHPSEAKEYKNTVNLMKVCLNNVYILNGSRFKSDGGIWDQACADKDGTFLLFPNKNAIDVKNLYNDVAPDDRPNVIRQLVVIDGTWNSCRRIYGKNFDILNSMRKLCIYPETPSNYRIRKQPNINCLSTIEAVAYVLLIAEQDQNLYDELTRPLDGLVESYKKIEQT</sequence>
<evidence type="ECO:0000259" key="7">
    <source>
        <dbReference type="SMART" id="SM01144"/>
    </source>
</evidence>
<dbReference type="InterPro" id="IPR039262">
    <property type="entry name" value="DTWD2/TAPT"/>
</dbReference>
<feature type="domain" description="DTW" evidence="7">
    <location>
        <begin position="20"/>
        <end position="219"/>
    </location>
</feature>
<comment type="similarity">
    <text evidence="5">Belongs to the TDD superfamily. DTWD2 family.</text>
</comment>
<dbReference type="EC" id="2.5.1.25" evidence="1"/>
<comment type="caution">
    <text evidence="8">The sequence shown here is derived from an EMBL/GenBank/DDBJ whole genome shotgun (WGS) entry which is preliminary data.</text>
</comment>
<dbReference type="GO" id="GO:0016432">
    <property type="term" value="F:tRNA-uridine aminocarboxypropyltransferase activity"/>
    <property type="evidence" value="ECO:0007669"/>
    <property type="project" value="UniProtKB-EC"/>
</dbReference>
<keyword evidence="2" id="KW-0808">Transferase</keyword>
<keyword evidence="3" id="KW-0949">S-adenosyl-L-methionine</keyword>
<dbReference type="GO" id="GO:0008033">
    <property type="term" value="P:tRNA processing"/>
    <property type="evidence" value="ECO:0007669"/>
    <property type="project" value="UniProtKB-KW"/>
</dbReference>
<evidence type="ECO:0000256" key="5">
    <source>
        <dbReference type="ARBA" id="ARBA00034489"/>
    </source>
</evidence>
<dbReference type="InterPro" id="IPR005636">
    <property type="entry name" value="DTW"/>
</dbReference>
<proteinExistence type="inferred from homology"/>
<keyword evidence="9" id="KW-1185">Reference proteome</keyword>
<dbReference type="AlphaFoldDB" id="A0AAW2Z9A0"/>
<gene>
    <name evidence="8" type="ORF">AKO1_003330</name>
</gene>
<evidence type="ECO:0000256" key="6">
    <source>
        <dbReference type="ARBA" id="ARBA00048718"/>
    </source>
</evidence>
<dbReference type="PANTHER" id="PTHR21392">
    <property type="entry name" value="TRNA-URIDINE AMINOCARBOXYPROPYLTRANSFERASE 2"/>
    <property type="match status" value="1"/>
</dbReference>
<evidence type="ECO:0000256" key="4">
    <source>
        <dbReference type="ARBA" id="ARBA00022694"/>
    </source>
</evidence>
<evidence type="ECO:0000256" key="3">
    <source>
        <dbReference type="ARBA" id="ARBA00022691"/>
    </source>
</evidence>
<accession>A0AAW2Z9A0</accession>
<organism evidence="8 9">
    <name type="scientific">Acrasis kona</name>
    <dbReference type="NCBI Taxonomy" id="1008807"/>
    <lineage>
        <taxon>Eukaryota</taxon>
        <taxon>Discoba</taxon>
        <taxon>Heterolobosea</taxon>
        <taxon>Tetramitia</taxon>
        <taxon>Eutetramitia</taxon>
        <taxon>Acrasidae</taxon>
        <taxon>Acrasis</taxon>
    </lineage>
</organism>
<dbReference type="SMART" id="SM01144">
    <property type="entry name" value="DTW"/>
    <property type="match status" value="1"/>
</dbReference>
<dbReference type="EMBL" id="JAOPGA020001156">
    <property type="protein sequence ID" value="KAL0485671.1"/>
    <property type="molecule type" value="Genomic_DNA"/>
</dbReference>
<dbReference type="Proteomes" id="UP001431209">
    <property type="component" value="Unassembled WGS sequence"/>
</dbReference>
<name>A0AAW2Z9A0_9EUKA</name>
<protein>
    <recommendedName>
        <fullName evidence="1">tRNA-uridine aminocarboxypropyltransferase</fullName>
        <ecNumber evidence="1">2.5.1.25</ecNumber>
    </recommendedName>
</protein>
<evidence type="ECO:0000313" key="8">
    <source>
        <dbReference type="EMBL" id="KAL0485671.1"/>
    </source>
</evidence>
<dbReference type="PANTHER" id="PTHR21392:SF0">
    <property type="entry name" value="TRNA-URIDINE AMINOCARBOXYPROPYLTRANSFERASE 2"/>
    <property type="match status" value="1"/>
</dbReference>
<dbReference type="Pfam" id="PF03942">
    <property type="entry name" value="DTW"/>
    <property type="match status" value="1"/>
</dbReference>
<evidence type="ECO:0000256" key="1">
    <source>
        <dbReference type="ARBA" id="ARBA00012386"/>
    </source>
</evidence>
<evidence type="ECO:0000313" key="9">
    <source>
        <dbReference type="Proteomes" id="UP001431209"/>
    </source>
</evidence>
<evidence type="ECO:0000256" key="2">
    <source>
        <dbReference type="ARBA" id="ARBA00022679"/>
    </source>
</evidence>
<comment type="catalytic activity">
    <reaction evidence="6">
        <text>a uridine in tRNA + S-adenosyl-L-methionine = a 3-[(3S)-3-amino-3-carboxypropyl]uridine in tRNA + S-methyl-5'-thioadenosine + H(+)</text>
        <dbReference type="Rhea" id="RHEA:62432"/>
        <dbReference type="Rhea" id="RHEA-COMP:13339"/>
        <dbReference type="Rhea" id="RHEA-COMP:16092"/>
        <dbReference type="ChEBI" id="CHEBI:15378"/>
        <dbReference type="ChEBI" id="CHEBI:17509"/>
        <dbReference type="ChEBI" id="CHEBI:59789"/>
        <dbReference type="ChEBI" id="CHEBI:65315"/>
        <dbReference type="ChEBI" id="CHEBI:82930"/>
        <dbReference type="EC" id="2.5.1.25"/>
    </reaction>
</comment>
<keyword evidence="4" id="KW-0819">tRNA processing</keyword>
<reference evidence="8 9" key="1">
    <citation type="submission" date="2024-03" db="EMBL/GenBank/DDBJ databases">
        <title>The Acrasis kona genome and developmental transcriptomes reveal deep origins of eukaryotic multicellular pathways.</title>
        <authorList>
            <person name="Sheikh S."/>
            <person name="Fu C.-J."/>
            <person name="Brown M.W."/>
            <person name="Baldauf S.L."/>
        </authorList>
    </citation>
    <scope>NUCLEOTIDE SEQUENCE [LARGE SCALE GENOMIC DNA]</scope>
    <source>
        <strain evidence="8 9">ATCC MYA-3509</strain>
    </source>
</reference>